<dbReference type="Gene3D" id="3.30.700.10">
    <property type="entry name" value="Glycoprotein, Type 4 Pilin"/>
    <property type="match status" value="1"/>
</dbReference>
<evidence type="ECO:0000256" key="2">
    <source>
        <dbReference type="SAM" id="Phobius"/>
    </source>
</evidence>
<dbReference type="InterPro" id="IPR012902">
    <property type="entry name" value="N_methyl_site"/>
</dbReference>
<proteinExistence type="predicted"/>
<dbReference type="AlphaFoldDB" id="A0A517SVV9"/>
<dbReference type="Proteomes" id="UP000315003">
    <property type="component" value="Chromosome"/>
</dbReference>
<reference evidence="3 4" key="1">
    <citation type="submission" date="2019-02" db="EMBL/GenBank/DDBJ databases">
        <title>Deep-cultivation of Planctomycetes and their phenomic and genomic characterization uncovers novel biology.</title>
        <authorList>
            <person name="Wiegand S."/>
            <person name="Jogler M."/>
            <person name="Boedeker C."/>
            <person name="Pinto D."/>
            <person name="Vollmers J."/>
            <person name="Rivas-Marin E."/>
            <person name="Kohn T."/>
            <person name="Peeters S.H."/>
            <person name="Heuer A."/>
            <person name="Rast P."/>
            <person name="Oberbeckmann S."/>
            <person name="Bunk B."/>
            <person name="Jeske O."/>
            <person name="Meyerdierks A."/>
            <person name="Storesund J.E."/>
            <person name="Kallscheuer N."/>
            <person name="Luecker S."/>
            <person name="Lage O.M."/>
            <person name="Pohl T."/>
            <person name="Merkel B.J."/>
            <person name="Hornburger P."/>
            <person name="Mueller R.-W."/>
            <person name="Bruemmer F."/>
            <person name="Labrenz M."/>
            <person name="Spormann A.M."/>
            <person name="Op den Camp H."/>
            <person name="Overmann J."/>
            <person name="Amann R."/>
            <person name="Jetten M.S.M."/>
            <person name="Mascher T."/>
            <person name="Medema M.H."/>
            <person name="Devos D.P."/>
            <person name="Kaster A.-K."/>
            <person name="Ovreas L."/>
            <person name="Rohde M."/>
            <person name="Galperin M.Y."/>
            <person name="Jogler C."/>
        </authorList>
    </citation>
    <scope>NUCLEOTIDE SEQUENCE [LARGE SCALE GENOMIC DNA]</scope>
    <source>
        <strain evidence="3 4">SV_7m_r</strain>
    </source>
</reference>
<evidence type="ECO:0008006" key="5">
    <source>
        <dbReference type="Google" id="ProtNLM"/>
    </source>
</evidence>
<keyword evidence="2" id="KW-1133">Transmembrane helix</keyword>
<dbReference type="PANTHER" id="PTHR30093">
    <property type="entry name" value="GENERAL SECRETION PATHWAY PROTEIN G"/>
    <property type="match status" value="1"/>
</dbReference>
<dbReference type="NCBIfam" id="TIGR02532">
    <property type="entry name" value="IV_pilin_GFxxxE"/>
    <property type="match status" value="1"/>
</dbReference>
<organism evidence="3 4">
    <name type="scientific">Stieleria bergensis</name>
    <dbReference type="NCBI Taxonomy" id="2528025"/>
    <lineage>
        <taxon>Bacteria</taxon>
        <taxon>Pseudomonadati</taxon>
        <taxon>Planctomycetota</taxon>
        <taxon>Planctomycetia</taxon>
        <taxon>Pirellulales</taxon>
        <taxon>Pirellulaceae</taxon>
        <taxon>Stieleria</taxon>
    </lineage>
</organism>
<keyword evidence="2" id="KW-0812">Transmembrane</keyword>
<keyword evidence="1" id="KW-0488">Methylation</keyword>
<dbReference type="SUPFAM" id="SSF54523">
    <property type="entry name" value="Pili subunits"/>
    <property type="match status" value="1"/>
</dbReference>
<accession>A0A517SVV9</accession>
<sequence length="405" mass="43432">MNVLRSTIARRQAGKPNRHAFTLVELLVVIAVIGVLVGLAIPAIARARRTAIASAMKAEVTNIENGINSYNTKYGDYPPDMMSWPIVRRHYLKIFPDIAQSELNLLFRLCDTLPDNDANQMSAISALTWNGAVLDRAEAVVWNLGGFSSDPQYPFTGSGGPLLIVDPAVSRENPLNVEYNPSRVAPIVEFEASRLSLVAKDPSVVGSRYLSLDDDLLGNDVFPTYVLREGQSPIVYFDSRTYRFNAGDESNGSYLFNAYARTTSDTPSGFDAIRPVVSINPGKNATAASYGTAANALTAWLFENPRTFQVLAPGLDGLYGGVSDSDLGADASNAPPVYWQSSGQLVDTGLAGSASTPAELLARTPGGALIQRFDVTGLSGFGVSGNPFQDNICNFLSGTFIDSIE</sequence>
<feature type="transmembrane region" description="Helical" evidence="2">
    <location>
        <begin position="21"/>
        <end position="45"/>
    </location>
</feature>
<dbReference type="Pfam" id="PF07963">
    <property type="entry name" value="N_methyl"/>
    <property type="match status" value="1"/>
</dbReference>
<dbReference type="PANTHER" id="PTHR30093:SF2">
    <property type="entry name" value="TYPE II SECRETION SYSTEM PROTEIN H"/>
    <property type="match status" value="1"/>
</dbReference>
<evidence type="ECO:0000313" key="4">
    <source>
        <dbReference type="Proteomes" id="UP000315003"/>
    </source>
</evidence>
<protein>
    <recommendedName>
        <fullName evidence="5">Type II secretion system protein G</fullName>
    </recommendedName>
</protein>
<dbReference type="InterPro" id="IPR045584">
    <property type="entry name" value="Pilin-like"/>
</dbReference>
<keyword evidence="4" id="KW-1185">Reference proteome</keyword>
<dbReference type="EMBL" id="CP036272">
    <property type="protein sequence ID" value="QDT60250.1"/>
    <property type="molecule type" value="Genomic_DNA"/>
</dbReference>
<evidence type="ECO:0000256" key="1">
    <source>
        <dbReference type="ARBA" id="ARBA00022481"/>
    </source>
</evidence>
<name>A0A517SVV9_9BACT</name>
<dbReference type="InterPro" id="IPR000983">
    <property type="entry name" value="Bac_GSPG_pilin"/>
</dbReference>
<dbReference type="RefSeq" id="WP_145272634.1">
    <property type="nucleotide sequence ID" value="NZ_CP036272.1"/>
</dbReference>
<dbReference type="GO" id="GO:0015627">
    <property type="term" value="C:type II protein secretion system complex"/>
    <property type="evidence" value="ECO:0007669"/>
    <property type="project" value="InterPro"/>
</dbReference>
<dbReference type="OrthoDB" id="283383at2"/>
<gene>
    <name evidence="3" type="ORF">SV7mr_27700</name>
</gene>
<dbReference type="PRINTS" id="PR00813">
    <property type="entry name" value="BCTERIALGSPG"/>
</dbReference>
<evidence type="ECO:0000313" key="3">
    <source>
        <dbReference type="EMBL" id="QDT60250.1"/>
    </source>
</evidence>
<dbReference type="GO" id="GO:0015628">
    <property type="term" value="P:protein secretion by the type II secretion system"/>
    <property type="evidence" value="ECO:0007669"/>
    <property type="project" value="InterPro"/>
</dbReference>
<keyword evidence="2" id="KW-0472">Membrane</keyword>